<feature type="transmembrane region" description="Helical" evidence="1">
    <location>
        <begin position="16"/>
        <end position="35"/>
    </location>
</feature>
<evidence type="ECO:0000313" key="3">
    <source>
        <dbReference type="Proteomes" id="UP000176740"/>
    </source>
</evidence>
<dbReference type="EMBL" id="MFBO01000040">
    <property type="protein sequence ID" value="OGD97022.1"/>
    <property type="molecule type" value="Genomic_DNA"/>
</dbReference>
<comment type="caution">
    <text evidence="2">The sequence shown here is derived from an EMBL/GenBank/DDBJ whole genome shotgun (WGS) entry which is preliminary data.</text>
</comment>
<dbReference type="Proteomes" id="UP000176740">
    <property type="component" value="Unassembled WGS sequence"/>
</dbReference>
<protein>
    <submittedName>
        <fullName evidence="2">Uncharacterized protein</fullName>
    </submittedName>
</protein>
<keyword evidence="1" id="KW-0812">Transmembrane</keyword>
<evidence type="ECO:0000313" key="2">
    <source>
        <dbReference type="EMBL" id="OGD97022.1"/>
    </source>
</evidence>
<proteinExistence type="predicted"/>
<feature type="non-terminal residue" evidence="2">
    <location>
        <position position="187"/>
    </location>
</feature>
<dbReference type="STRING" id="1797725.A3A49_01365"/>
<gene>
    <name evidence="2" type="ORF">A3A49_01365</name>
</gene>
<dbReference type="AlphaFoldDB" id="A0A1F5GYM3"/>
<evidence type="ECO:0000256" key="1">
    <source>
        <dbReference type="SAM" id="Phobius"/>
    </source>
</evidence>
<reference evidence="2 3" key="1">
    <citation type="journal article" date="2016" name="Nat. Commun.">
        <title>Thousands of microbial genomes shed light on interconnected biogeochemical processes in an aquifer system.</title>
        <authorList>
            <person name="Anantharaman K."/>
            <person name="Brown C.T."/>
            <person name="Hug L.A."/>
            <person name="Sharon I."/>
            <person name="Castelle C.J."/>
            <person name="Probst A.J."/>
            <person name="Thomas B.C."/>
            <person name="Singh A."/>
            <person name="Wilkins M.J."/>
            <person name="Karaoz U."/>
            <person name="Brodie E.L."/>
            <person name="Williams K.H."/>
            <person name="Hubbard S.S."/>
            <person name="Banfield J.F."/>
        </authorList>
    </citation>
    <scope>NUCLEOTIDE SEQUENCE [LARGE SCALE GENOMIC DNA]</scope>
</reference>
<feature type="transmembrane region" description="Helical" evidence="1">
    <location>
        <begin position="55"/>
        <end position="80"/>
    </location>
</feature>
<organism evidence="2 3">
    <name type="scientific">Candidatus Curtissbacteria bacterium RIFCSPLOWO2_01_FULL_38_11b</name>
    <dbReference type="NCBI Taxonomy" id="1797725"/>
    <lineage>
        <taxon>Bacteria</taxon>
        <taxon>Candidatus Curtissiibacteriota</taxon>
    </lineage>
</organism>
<name>A0A1F5GYM3_9BACT</name>
<feature type="transmembrane region" description="Helical" evidence="1">
    <location>
        <begin position="134"/>
        <end position="152"/>
    </location>
</feature>
<keyword evidence="1" id="KW-1133">Transmembrane helix</keyword>
<sequence>MKTAWEKELLTPIDKLFFTLVGILASLILTFLYYWGLRIDSSLYSFVINTRSEPVYYWIYLLLTSGSVVLFGINIALLVFRVRKYGFPRFTRHAGTGLGTLIGFIASACPVCGSLLLSAIGISAGLAAFPLQGLELKALSLILFAIPLWFNIMDIRKYDCGDASCPKPKKVTLGVNGVPWVLVLLVF</sequence>
<keyword evidence="1" id="KW-0472">Membrane</keyword>
<accession>A0A1F5GYM3</accession>
<feature type="transmembrane region" description="Helical" evidence="1">
    <location>
        <begin position="101"/>
        <end position="128"/>
    </location>
</feature>